<dbReference type="AntiFam" id="ANF00173">
    <property type="entry name" value="Shadow ORF (opposite ppk)"/>
</dbReference>
<dbReference type="Proteomes" id="UP000019678">
    <property type="component" value="Unassembled WGS sequence"/>
</dbReference>
<evidence type="ECO:0000313" key="2">
    <source>
        <dbReference type="Proteomes" id="UP000019678"/>
    </source>
</evidence>
<dbReference type="AlphaFoldDB" id="A0A017SWC5"/>
<dbReference type="STRING" id="1192034.CAP_8433"/>
<gene>
    <name evidence="1" type="ORF">CAP_8433</name>
</gene>
<reference evidence="1 2" key="1">
    <citation type="submission" date="2013-05" db="EMBL/GenBank/DDBJ databases">
        <title>Genome assembly of Chondromyces apiculatus DSM 436.</title>
        <authorList>
            <person name="Sharma G."/>
            <person name="Khatri I."/>
            <person name="Kaur C."/>
            <person name="Mayilraj S."/>
            <person name="Subramanian S."/>
        </authorList>
    </citation>
    <scope>NUCLEOTIDE SEQUENCE [LARGE SCALE GENOMIC DNA]</scope>
    <source>
        <strain evidence="1 2">DSM 436</strain>
    </source>
</reference>
<dbReference type="EMBL" id="ASRX01000084">
    <property type="protein sequence ID" value="EYF01279.1"/>
    <property type="molecule type" value="Genomic_DNA"/>
</dbReference>
<organism evidence="1 2">
    <name type="scientific">Chondromyces apiculatus DSM 436</name>
    <dbReference type="NCBI Taxonomy" id="1192034"/>
    <lineage>
        <taxon>Bacteria</taxon>
        <taxon>Pseudomonadati</taxon>
        <taxon>Myxococcota</taxon>
        <taxon>Polyangia</taxon>
        <taxon>Polyangiales</taxon>
        <taxon>Polyangiaceae</taxon>
        <taxon>Chondromyces</taxon>
    </lineage>
</organism>
<protein>
    <submittedName>
        <fullName evidence="1">Uncharacterized protein</fullName>
    </submittedName>
</protein>
<comment type="caution">
    <text evidence="1">The sequence shown here is derived from an EMBL/GenBank/DDBJ whole genome shotgun (WGS) entry which is preliminary data.</text>
</comment>
<evidence type="ECO:0000313" key="1">
    <source>
        <dbReference type="EMBL" id="EYF01279.1"/>
    </source>
</evidence>
<sequence length="473" mass="52859">MGLQPEQAVDHLHAALLQHPRPLDVARLVEARLQFDDRRHLLAVLRGARERLQDRRVTARPVQRLLDRQYVGVVGRARHQLHHGVERVVRVVEEHVLLADHREDVVGVPERGRHLGGERLVAQLTAFVVRDHGHQVGEVERAVDAVHVGALVDLQRPAEAGDAGLHALAHADLDAYGVAAVAAPELCLDGGEQVLPLLLVDLQVPVPRDAERVGAPDLRRREELLHVPGDHVLQQHEGAPLTLDRHPDQPAQHRRHLDHREARLLPLVLPREHDPEVDHLVPQVRERVPRVHREGRQHREDVGPEALVERGLRRGLQVLGLHQHDPRLLQRREEVLVPQAVRRVEEGVGPGADRRELLVRGEAVGGDLGDRSQRLRLEARHAHHEELVDVREEDPEELQPFEEGGVRAGLGEHPAVELEPGQLAVQVMRRVVLDGYQGMGRASDIVRGGDQGGLGGGRCRIGHRQRSTLAQVW</sequence>
<keyword evidence="2" id="KW-1185">Reference proteome</keyword>
<accession>A0A017SWC5</accession>
<name>A0A017SWC5_9BACT</name>
<proteinExistence type="predicted"/>